<evidence type="ECO:0000313" key="2">
    <source>
        <dbReference type="EMBL" id="SVA46359.1"/>
    </source>
</evidence>
<protein>
    <submittedName>
        <fullName evidence="2">Uncharacterized protein</fullName>
    </submittedName>
</protein>
<accession>A0A381W1D5</accession>
<dbReference type="AlphaFoldDB" id="A0A381W1D5"/>
<keyword evidence="1" id="KW-0472">Membrane</keyword>
<organism evidence="2">
    <name type="scientific">marine metagenome</name>
    <dbReference type="NCBI Taxonomy" id="408172"/>
    <lineage>
        <taxon>unclassified sequences</taxon>
        <taxon>metagenomes</taxon>
        <taxon>ecological metagenomes</taxon>
    </lineage>
</organism>
<gene>
    <name evidence="2" type="ORF">METZ01_LOCUS99213</name>
</gene>
<dbReference type="EMBL" id="UINC01010422">
    <property type="protein sequence ID" value="SVA46359.1"/>
    <property type="molecule type" value="Genomic_DNA"/>
</dbReference>
<keyword evidence="1" id="KW-1133">Transmembrane helix</keyword>
<proteinExistence type="predicted"/>
<name>A0A381W1D5_9ZZZZ</name>
<sequence length="35" mass="3832">MKRELVLFTAKVAIVVAAIVIIGMITGGYELRLEL</sequence>
<reference evidence="2" key="1">
    <citation type="submission" date="2018-05" db="EMBL/GenBank/DDBJ databases">
        <authorList>
            <person name="Lanie J.A."/>
            <person name="Ng W.-L."/>
            <person name="Kazmierczak K.M."/>
            <person name="Andrzejewski T.M."/>
            <person name="Davidsen T.M."/>
            <person name="Wayne K.J."/>
            <person name="Tettelin H."/>
            <person name="Glass J.I."/>
            <person name="Rusch D."/>
            <person name="Podicherti R."/>
            <person name="Tsui H.-C.T."/>
            <person name="Winkler M.E."/>
        </authorList>
    </citation>
    <scope>NUCLEOTIDE SEQUENCE</scope>
</reference>
<evidence type="ECO:0000256" key="1">
    <source>
        <dbReference type="SAM" id="Phobius"/>
    </source>
</evidence>
<feature type="transmembrane region" description="Helical" evidence="1">
    <location>
        <begin position="12"/>
        <end position="29"/>
    </location>
</feature>
<keyword evidence="1" id="KW-0812">Transmembrane</keyword>